<dbReference type="Proteomes" id="UP000308600">
    <property type="component" value="Unassembled WGS sequence"/>
</dbReference>
<proteinExistence type="predicted"/>
<organism evidence="1 2">
    <name type="scientific">Pluteus cervinus</name>
    <dbReference type="NCBI Taxonomy" id="181527"/>
    <lineage>
        <taxon>Eukaryota</taxon>
        <taxon>Fungi</taxon>
        <taxon>Dikarya</taxon>
        <taxon>Basidiomycota</taxon>
        <taxon>Agaricomycotina</taxon>
        <taxon>Agaricomycetes</taxon>
        <taxon>Agaricomycetidae</taxon>
        <taxon>Agaricales</taxon>
        <taxon>Pluteineae</taxon>
        <taxon>Pluteaceae</taxon>
        <taxon>Pluteus</taxon>
    </lineage>
</organism>
<reference evidence="1 2" key="1">
    <citation type="journal article" date="2019" name="Nat. Ecol. Evol.">
        <title>Megaphylogeny resolves global patterns of mushroom evolution.</title>
        <authorList>
            <person name="Varga T."/>
            <person name="Krizsan K."/>
            <person name="Foldi C."/>
            <person name="Dima B."/>
            <person name="Sanchez-Garcia M."/>
            <person name="Sanchez-Ramirez S."/>
            <person name="Szollosi G.J."/>
            <person name="Szarkandi J.G."/>
            <person name="Papp V."/>
            <person name="Albert L."/>
            <person name="Andreopoulos W."/>
            <person name="Angelini C."/>
            <person name="Antonin V."/>
            <person name="Barry K.W."/>
            <person name="Bougher N.L."/>
            <person name="Buchanan P."/>
            <person name="Buyck B."/>
            <person name="Bense V."/>
            <person name="Catcheside P."/>
            <person name="Chovatia M."/>
            <person name="Cooper J."/>
            <person name="Damon W."/>
            <person name="Desjardin D."/>
            <person name="Finy P."/>
            <person name="Geml J."/>
            <person name="Haridas S."/>
            <person name="Hughes K."/>
            <person name="Justo A."/>
            <person name="Karasinski D."/>
            <person name="Kautmanova I."/>
            <person name="Kiss B."/>
            <person name="Kocsube S."/>
            <person name="Kotiranta H."/>
            <person name="LaButti K.M."/>
            <person name="Lechner B.E."/>
            <person name="Liimatainen K."/>
            <person name="Lipzen A."/>
            <person name="Lukacs Z."/>
            <person name="Mihaltcheva S."/>
            <person name="Morgado L.N."/>
            <person name="Niskanen T."/>
            <person name="Noordeloos M.E."/>
            <person name="Ohm R.A."/>
            <person name="Ortiz-Santana B."/>
            <person name="Ovrebo C."/>
            <person name="Racz N."/>
            <person name="Riley R."/>
            <person name="Savchenko A."/>
            <person name="Shiryaev A."/>
            <person name="Soop K."/>
            <person name="Spirin V."/>
            <person name="Szebenyi C."/>
            <person name="Tomsovsky M."/>
            <person name="Tulloss R.E."/>
            <person name="Uehling J."/>
            <person name="Grigoriev I.V."/>
            <person name="Vagvolgyi C."/>
            <person name="Papp T."/>
            <person name="Martin F.M."/>
            <person name="Miettinen O."/>
            <person name="Hibbett D.S."/>
            <person name="Nagy L.G."/>
        </authorList>
    </citation>
    <scope>NUCLEOTIDE SEQUENCE [LARGE SCALE GENOMIC DNA]</scope>
    <source>
        <strain evidence="1 2">NL-1719</strain>
    </source>
</reference>
<protein>
    <submittedName>
        <fullName evidence="1">Uncharacterized protein</fullName>
    </submittedName>
</protein>
<evidence type="ECO:0000313" key="2">
    <source>
        <dbReference type="Proteomes" id="UP000308600"/>
    </source>
</evidence>
<accession>A0ACD3A6F6</accession>
<sequence length="92" mass="10256">MNWARRNEGVGWWSDKEGGGVREPKGEADVEERGGVEIVVVATVVIIVTTSIVSMMERTTSTFQLRLVVGVDIGFPPISGRWGKTRRRRRVS</sequence>
<dbReference type="EMBL" id="ML208677">
    <property type="protein sequence ID" value="TFK61273.1"/>
    <property type="molecule type" value="Genomic_DNA"/>
</dbReference>
<gene>
    <name evidence="1" type="ORF">BDN72DRAFT_849854</name>
</gene>
<keyword evidence="2" id="KW-1185">Reference proteome</keyword>
<name>A0ACD3A6F6_9AGAR</name>
<evidence type="ECO:0000313" key="1">
    <source>
        <dbReference type="EMBL" id="TFK61273.1"/>
    </source>
</evidence>